<name>A0A1V3C584_9ACTN</name>
<evidence type="ECO:0000313" key="7">
    <source>
        <dbReference type="EMBL" id="OOC55885.1"/>
    </source>
</evidence>
<evidence type="ECO:0000259" key="5">
    <source>
        <dbReference type="PROSITE" id="PS50893"/>
    </source>
</evidence>
<feature type="domain" description="ABC transporter" evidence="5">
    <location>
        <begin position="4"/>
        <end position="230"/>
    </location>
</feature>
<reference evidence="7" key="1">
    <citation type="submission" date="2016-08" db="EMBL/GenBank/DDBJ databases">
        <authorList>
            <person name="Seilhamer J.J."/>
        </authorList>
    </citation>
    <scope>NUCLEOTIDE SEQUENCE [LARGE SCALE GENOMIC DNA]</scope>
    <source>
        <strain evidence="7">UTMC102</strain>
    </source>
</reference>
<keyword evidence="3" id="KW-0547">Nucleotide-binding</keyword>
<accession>A0A1V3C584</accession>
<dbReference type="Proteomes" id="UP000189004">
    <property type="component" value="Unassembled WGS sequence"/>
</dbReference>
<keyword evidence="4 6" id="KW-0067">ATP-binding</keyword>
<evidence type="ECO:0000256" key="1">
    <source>
        <dbReference type="ARBA" id="ARBA00005417"/>
    </source>
</evidence>
<dbReference type="AlphaFoldDB" id="A0A1V3C584"/>
<reference evidence="8" key="2">
    <citation type="submission" date="2016-08" db="EMBL/GenBank/DDBJ databases">
        <authorList>
            <person name="Tokovenko B."/>
            <person name="Kalinowski J."/>
        </authorList>
    </citation>
    <scope>NUCLEOTIDE SEQUENCE [LARGE SCALE GENOMIC DNA]</scope>
    <source>
        <strain evidence="8">UTMC102</strain>
    </source>
</reference>
<gene>
    <name evidence="6" type="ORF">HNR06_001979</name>
    <name evidence="7" type="ORF">NOSIN_20290</name>
</gene>
<dbReference type="EMBL" id="MCOK01000001">
    <property type="protein sequence ID" value="OOC55885.1"/>
    <property type="molecule type" value="Genomic_DNA"/>
</dbReference>
<evidence type="ECO:0000313" key="9">
    <source>
        <dbReference type="Proteomes" id="UP000584931"/>
    </source>
</evidence>
<evidence type="ECO:0000256" key="3">
    <source>
        <dbReference type="ARBA" id="ARBA00022741"/>
    </source>
</evidence>
<dbReference type="EMBL" id="JACCHL010000001">
    <property type="protein sequence ID" value="NYH52390.1"/>
    <property type="molecule type" value="Genomic_DNA"/>
</dbReference>
<comment type="similarity">
    <text evidence="1">Belongs to the ABC transporter superfamily.</text>
</comment>
<sequence>MSAIEIREVSKAFRGHQAVDRVSFTVEAGTVTGFLGPNGAGKTTTLRCLLGLVRPDGGEGLVNGRSYASLPNPLTEVGAVLEATNLHPGRSGRNHLRVMCDAAGLPGSRADEVLAEVGIAEAGDKRVGGYSMGMRQRLSLAGALLGDPGVLILDEPANGLDPEGIEWLRRFLRHQAHEKGVAVLVSSHVLAEVEQTVDDVVIIARGRLVHQGTLGEVTGDGESLHDAFLRLTSAGTAAHPVGDSK</sequence>
<organism evidence="7 8">
    <name type="scientific">Nocardiopsis sinuspersici</name>
    <dbReference type="NCBI Taxonomy" id="501010"/>
    <lineage>
        <taxon>Bacteria</taxon>
        <taxon>Bacillati</taxon>
        <taxon>Actinomycetota</taxon>
        <taxon>Actinomycetes</taxon>
        <taxon>Streptosporangiales</taxon>
        <taxon>Nocardiopsidaceae</taxon>
        <taxon>Nocardiopsis</taxon>
    </lineage>
</organism>
<evidence type="ECO:0000313" key="6">
    <source>
        <dbReference type="EMBL" id="NYH52390.1"/>
    </source>
</evidence>
<dbReference type="OrthoDB" id="5116176at2"/>
<evidence type="ECO:0000256" key="2">
    <source>
        <dbReference type="ARBA" id="ARBA00022448"/>
    </source>
</evidence>
<dbReference type="PANTHER" id="PTHR43335">
    <property type="entry name" value="ABC TRANSPORTER, ATP-BINDING PROTEIN"/>
    <property type="match status" value="1"/>
</dbReference>
<accession>A0A7Y9XCU6</accession>
<dbReference type="SUPFAM" id="SSF52540">
    <property type="entry name" value="P-loop containing nucleoside triphosphate hydrolases"/>
    <property type="match status" value="1"/>
</dbReference>
<proteinExistence type="inferred from homology"/>
<dbReference type="InterPro" id="IPR003439">
    <property type="entry name" value="ABC_transporter-like_ATP-bd"/>
</dbReference>
<dbReference type="Gene3D" id="3.40.50.300">
    <property type="entry name" value="P-loop containing nucleotide triphosphate hydrolases"/>
    <property type="match status" value="1"/>
</dbReference>
<dbReference type="Proteomes" id="UP000584931">
    <property type="component" value="Unassembled WGS sequence"/>
</dbReference>
<dbReference type="PROSITE" id="PS50893">
    <property type="entry name" value="ABC_TRANSPORTER_2"/>
    <property type="match status" value="1"/>
</dbReference>
<evidence type="ECO:0000313" key="8">
    <source>
        <dbReference type="Proteomes" id="UP000189004"/>
    </source>
</evidence>
<dbReference type="RefSeq" id="WP_077692317.1">
    <property type="nucleotide sequence ID" value="NZ_JACCHL010000001.1"/>
</dbReference>
<dbReference type="GO" id="GO:0016887">
    <property type="term" value="F:ATP hydrolysis activity"/>
    <property type="evidence" value="ECO:0007669"/>
    <property type="project" value="InterPro"/>
</dbReference>
<dbReference type="PANTHER" id="PTHR43335:SF4">
    <property type="entry name" value="ABC TRANSPORTER, ATP-BINDING PROTEIN"/>
    <property type="match status" value="1"/>
</dbReference>
<dbReference type="STRING" id="501010.NOSIN_20290"/>
<dbReference type="InterPro" id="IPR003593">
    <property type="entry name" value="AAA+_ATPase"/>
</dbReference>
<protein>
    <submittedName>
        <fullName evidence="7">ABC transporter</fullName>
    </submittedName>
    <submittedName>
        <fullName evidence="6">ABC-2 type transport system ATP-binding protein</fullName>
    </submittedName>
</protein>
<dbReference type="Pfam" id="PF00005">
    <property type="entry name" value="ABC_tran"/>
    <property type="match status" value="1"/>
</dbReference>
<dbReference type="GO" id="GO:0005524">
    <property type="term" value="F:ATP binding"/>
    <property type="evidence" value="ECO:0007669"/>
    <property type="project" value="UniProtKB-KW"/>
</dbReference>
<evidence type="ECO:0000256" key="4">
    <source>
        <dbReference type="ARBA" id="ARBA00022840"/>
    </source>
</evidence>
<keyword evidence="2" id="KW-0813">Transport</keyword>
<dbReference type="InterPro" id="IPR027417">
    <property type="entry name" value="P-loop_NTPase"/>
</dbReference>
<reference evidence="6 9" key="3">
    <citation type="submission" date="2020-07" db="EMBL/GenBank/DDBJ databases">
        <title>Sequencing the genomes of 1000 actinobacteria strains.</title>
        <authorList>
            <person name="Klenk H.-P."/>
        </authorList>
    </citation>
    <scope>NUCLEOTIDE SEQUENCE [LARGE SCALE GENOMIC DNA]</scope>
    <source>
        <strain evidence="6 9">DSM 45278</strain>
    </source>
</reference>
<keyword evidence="8" id="KW-1185">Reference proteome</keyword>
<comment type="caution">
    <text evidence="7">The sequence shown here is derived from an EMBL/GenBank/DDBJ whole genome shotgun (WGS) entry which is preliminary data.</text>
</comment>
<dbReference type="SMART" id="SM00382">
    <property type="entry name" value="AAA"/>
    <property type="match status" value="1"/>
</dbReference>